<accession>A0A0N5CHQ5</accession>
<organism evidence="1 2">
    <name type="scientific">Strongyloides papillosus</name>
    <name type="common">Intestinal threadworm</name>
    <dbReference type="NCBI Taxonomy" id="174720"/>
    <lineage>
        <taxon>Eukaryota</taxon>
        <taxon>Metazoa</taxon>
        <taxon>Ecdysozoa</taxon>
        <taxon>Nematoda</taxon>
        <taxon>Chromadorea</taxon>
        <taxon>Rhabditida</taxon>
        <taxon>Tylenchina</taxon>
        <taxon>Panagrolaimomorpha</taxon>
        <taxon>Strongyloidoidea</taxon>
        <taxon>Strongyloididae</taxon>
        <taxon>Strongyloides</taxon>
    </lineage>
</organism>
<protein>
    <submittedName>
        <fullName evidence="2">Secreted ookinete protein</fullName>
    </submittedName>
</protein>
<proteinExistence type="predicted"/>
<dbReference type="WBParaSite" id="SPAL_0001736900.1">
    <property type="protein sequence ID" value="SPAL_0001736900.1"/>
    <property type="gene ID" value="SPAL_0001736900"/>
</dbReference>
<name>A0A0N5CHQ5_STREA</name>
<dbReference type="AlphaFoldDB" id="A0A0N5CHQ5"/>
<dbReference type="Proteomes" id="UP000046392">
    <property type="component" value="Unplaced"/>
</dbReference>
<reference evidence="2" key="1">
    <citation type="submission" date="2017-02" db="UniProtKB">
        <authorList>
            <consortium name="WormBaseParasite"/>
        </authorList>
    </citation>
    <scope>IDENTIFICATION</scope>
</reference>
<sequence>MNLEVSKIYQYIILTLIFSSFIKEISSVIFDVPFNDKHEAQIDKNYKDDDSSTKKNELFKYNEIKKPDLTKNFMYSLSFKKYLFSTVYESAEKCGEHPSRDDEGEKLYAYIIISENSDISIQSDIIVILKCIFKELQYTTTAIKYVEEDTFCSKINVQEKNVLFIYLHESQTAIVSKNDNGGYKSGIKSVEDKFPCAFLPSGDGKVYVSLNVIGKVYKYSSYSVTGEVVTKYGQHVTFLDEKGMQDHFLATSSDSSAIDLKPFIEISLQTDTGYSYFTKKSSSIKDVLHDLFDAITFMMDTPNWFKSQKQLLNMLPTHRYTELDIKSPKSEYIVYKEKLKAYD</sequence>
<evidence type="ECO:0000313" key="2">
    <source>
        <dbReference type="WBParaSite" id="SPAL_0001736900.1"/>
    </source>
</evidence>
<keyword evidence="1" id="KW-1185">Reference proteome</keyword>
<evidence type="ECO:0000313" key="1">
    <source>
        <dbReference type="Proteomes" id="UP000046392"/>
    </source>
</evidence>